<evidence type="ECO:0000256" key="1">
    <source>
        <dbReference type="SAM" id="MobiDB-lite"/>
    </source>
</evidence>
<protein>
    <submittedName>
        <fullName evidence="3">SFRICE_013961</fullName>
    </submittedName>
    <submittedName>
        <fullName evidence="5">Uncharacterized protein LOC118266090 isoform X1</fullName>
    </submittedName>
</protein>
<keyword evidence="4" id="KW-1185">Reference proteome</keyword>
<gene>
    <name evidence="5" type="primary">LOC118266090</name>
    <name evidence="3" type="ORF">SFRICE_013961</name>
</gene>
<evidence type="ECO:0000313" key="5">
    <source>
        <dbReference type="RefSeq" id="XP_035435355.1"/>
    </source>
</evidence>
<feature type="transmembrane region" description="Helical" evidence="2">
    <location>
        <begin position="6"/>
        <end position="27"/>
    </location>
</feature>
<evidence type="ECO:0000313" key="3">
    <source>
        <dbReference type="EMBL" id="SOQ39390.1"/>
    </source>
</evidence>
<reference evidence="5" key="2">
    <citation type="submission" date="2025-04" db="UniProtKB">
        <authorList>
            <consortium name="RefSeq"/>
        </authorList>
    </citation>
    <scope>IDENTIFICATION</scope>
    <source>
        <tissue evidence="5">Whole larval tissue</tissue>
    </source>
</reference>
<dbReference type="AlphaFoldDB" id="A0A2H1VEV0"/>
<keyword evidence="2" id="KW-1133">Transmembrane helix</keyword>
<dbReference type="OrthoDB" id="7380977at2759"/>
<sequence length="134" mass="15795">MTLYIIGFIVALVLAAFVIMWIAYCMFIRERHKSEFFHHNISDLQRKNYIMDLERNEDEVPTKKDMAVGVFVLPSRHKQKIEEYDKRPDYPESPPHTKHHSTDKLIDILGDTADVHYRDGIYEVDSPRLCDTDV</sequence>
<dbReference type="Proteomes" id="UP000829999">
    <property type="component" value="Chromosome 7"/>
</dbReference>
<feature type="compositionally biased region" description="Basic and acidic residues" evidence="1">
    <location>
        <begin position="80"/>
        <end position="90"/>
    </location>
</feature>
<organism evidence="3">
    <name type="scientific">Spodoptera frugiperda</name>
    <name type="common">Fall armyworm</name>
    <dbReference type="NCBI Taxonomy" id="7108"/>
    <lineage>
        <taxon>Eukaryota</taxon>
        <taxon>Metazoa</taxon>
        <taxon>Ecdysozoa</taxon>
        <taxon>Arthropoda</taxon>
        <taxon>Hexapoda</taxon>
        <taxon>Insecta</taxon>
        <taxon>Pterygota</taxon>
        <taxon>Neoptera</taxon>
        <taxon>Endopterygota</taxon>
        <taxon>Lepidoptera</taxon>
        <taxon>Glossata</taxon>
        <taxon>Ditrysia</taxon>
        <taxon>Noctuoidea</taxon>
        <taxon>Noctuidae</taxon>
        <taxon>Amphipyrinae</taxon>
        <taxon>Spodoptera</taxon>
    </lineage>
</organism>
<dbReference type="GeneID" id="118266090"/>
<evidence type="ECO:0000256" key="2">
    <source>
        <dbReference type="SAM" id="Phobius"/>
    </source>
</evidence>
<dbReference type="EMBL" id="ODYU01002202">
    <property type="protein sequence ID" value="SOQ39390.1"/>
    <property type="molecule type" value="Genomic_DNA"/>
</dbReference>
<keyword evidence="2" id="KW-0472">Membrane</keyword>
<dbReference type="RefSeq" id="XP_035435355.1">
    <property type="nucleotide sequence ID" value="XM_035579462.2"/>
</dbReference>
<keyword evidence="2" id="KW-0812">Transmembrane</keyword>
<accession>A0A2H1VEV0</accession>
<feature type="region of interest" description="Disordered" evidence="1">
    <location>
        <begin position="79"/>
        <end position="103"/>
    </location>
</feature>
<proteinExistence type="predicted"/>
<name>A0A2H1VEV0_SPOFR</name>
<evidence type="ECO:0000313" key="4">
    <source>
        <dbReference type="Proteomes" id="UP000829999"/>
    </source>
</evidence>
<reference evidence="3" key="1">
    <citation type="submission" date="2016-07" db="EMBL/GenBank/DDBJ databases">
        <authorList>
            <person name="Bretaudeau A."/>
        </authorList>
    </citation>
    <scope>NUCLEOTIDE SEQUENCE</scope>
    <source>
        <strain evidence="3">Rice</strain>
        <tissue evidence="3">Whole body</tissue>
    </source>
</reference>